<evidence type="ECO:0000313" key="2">
    <source>
        <dbReference type="Proteomes" id="UP000784294"/>
    </source>
</evidence>
<evidence type="ECO:0000313" key="1">
    <source>
        <dbReference type="EMBL" id="VEL35135.1"/>
    </source>
</evidence>
<dbReference type="AlphaFoldDB" id="A0A3S5AY38"/>
<organism evidence="1 2">
    <name type="scientific">Protopolystoma xenopodis</name>
    <dbReference type="NCBI Taxonomy" id="117903"/>
    <lineage>
        <taxon>Eukaryota</taxon>
        <taxon>Metazoa</taxon>
        <taxon>Spiralia</taxon>
        <taxon>Lophotrochozoa</taxon>
        <taxon>Platyhelminthes</taxon>
        <taxon>Monogenea</taxon>
        <taxon>Polyopisthocotylea</taxon>
        <taxon>Polystomatidea</taxon>
        <taxon>Polystomatidae</taxon>
        <taxon>Protopolystoma</taxon>
    </lineage>
</organism>
<dbReference type="EMBL" id="CAAALY010249168">
    <property type="protein sequence ID" value="VEL35135.1"/>
    <property type="molecule type" value="Genomic_DNA"/>
</dbReference>
<accession>A0A3S5AY38</accession>
<dbReference type="Proteomes" id="UP000784294">
    <property type="component" value="Unassembled WGS sequence"/>
</dbReference>
<sequence length="163" mass="18432">MQRSPILQEQKTNSDFKLDKLVELKSTLLSGSVSDKPIVNSFHKDINWYNNNRDNPLHGDDDAHRISKTFNKDFNLNFESTPVNEADQIAAQVGVDLSEFLARCVKLKKAEETVCDIFTILPGSTAIARIQHRDKPQCRHPKNDNKLPQGSVEAIEVHQVPLD</sequence>
<name>A0A3S5AY38_9PLAT</name>
<proteinExistence type="predicted"/>
<keyword evidence="2" id="KW-1185">Reference proteome</keyword>
<gene>
    <name evidence="1" type="ORF">PXEA_LOCUS28575</name>
</gene>
<comment type="caution">
    <text evidence="1">The sequence shown here is derived from an EMBL/GenBank/DDBJ whole genome shotgun (WGS) entry which is preliminary data.</text>
</comment>
<reference evidence="1" key="1">
    <citation type="submission" date="2018-11" db="EMBL/GenBank/DDBJ databases">
        <authorList>
            <consortium name="Pathogen Informatics"/>
        </authorList>
    </citation>
    <scope>NUCLEOTIDE SEQUENCE</scope>
</reference>
<protein>
    <submittedName>
        <fullName evidence="1">Uncharacterized protein</fullName>
    </submittedName>
</protein>